<comment type="function">
    <text evidence="9">Catalyzes the decarboxylation of S-adenosylmethionine to S-adenosylmethioninamine (dcAdoMet), the propylamine donor required for the synthesis of the polyamines spermine and spermidine from the diamine putrescine.</text>
</comment>
<dbReference type="GO" id="GO:0005829">
    <property type="term" value="C:cytosol"/>
    <property type="evidence" value="ECO:0007669"/>
    <property type="project" value="TreeGrafter"/>
</dbReference>
<feature type="site" description="Cleavage (non-hydrolytic); by autolysis" evidence="9">
    <location>
        <begin position="67"/>
        <end position="68"/>
    </location>
</feature>
<proteinExistence type="inferred from homology"/>
<evidence type="ECO:0000256" key="2">
    <source>
        <dbReference type="ARBA" id="ARBA00022813"/>
    </source>
</evidence>
<comment type="cofactor">
    <cofactor evidence="9">
        <name>pyruvate</name>
        <dbReference type="ChEBI" id="CHEBI:15361"/>
    </cofactor>
    <text evidence="9">Binds 1 pyruvoyl group covalently per subunit.</text>
</comment>
<dbReference type="InterPro" id="IPR003826">
    <property type="entry name" value="AdoMetDC_fam_prok"/>
</dbReference>
<keyword evidence="3 9" id="KW-0745">Spermidine biosynthesis</keyword>
<feature type="chain" id="PRO_5023542161" description="S-adenosylmethionine decarboxylase alpha chain" evidence="9">
    <location>
        <begin position="68"/>
        <end position="151"/>
    </location>
</feature>
<organism evidence="10 11">
    <name type="scientific">Noviherbaspirillum saxi</name>
    <dbReference type="NCBI Taxonomy" id="2320863"/>
    <lineage>
        <taxon>Bacteria</taxon>
        <taxon>Pseudomonadati</taxon>
        <taxon>Pseudomonadota</taxon>
        <taxon>Betaproteobacteria</taxon>
        <taxon>Burkholderiales</taxon>
        <taxon>Oxalobacteraceae</taxon>
        <taxon>Noviherbaspirillum</taxon>
    </lineage>
</organism>
<feature type="active site" description="Proton donor; for catalytic activity" evidence="9">
    <location>
        <position position="88"/>
    </location>
</feature>
<dbReference type="SUPFAM" id="SSF56276">
    <property type="entry name" value="S-adenosylmethionine decarboxylase"/>
    <property type="match status" value="1"/>
</dbReference>
<evidence type="ECO:0000256" key="4">
    <source>
        <dbReference type="ARBA" id="ARBA00023115"/>
    </source>
</evidence>
<reference evidence="11" key="1">
    <citation type="submission" date="2018-09" db="EMBL/GenBank/DDBJ databases">
        <authorList>
            <person name="Zhu H."/>
        </authorList>
    </citation>
    <scope>NUCLEOTIDE SEQUENCE [LARGE SCALE GENOMIC DNA]</scope>
    <source>
        <strain evidence="11">K1R23-30</strain>
    </source>
</reference>
<comment type="PTM">
    <text evidence="9">Is synthesized initially as an inactive proenzyme. Formation of the active enzyme involves a self-maturation process in which the active site pyruvoyl group is generated from an internal serine residue via an autocatalytic post-translational modification. Two non-identical subunits are generated from the proenzyme in this reaction, and the pyruvate is formed at the N-terminus of the alpha chain, which is derived from the carboxyl end of the proenzyme. The post-translation cleavage follows an unusual pathway, termed non-hydrolytic serinolysis, in which the side chain hydroxyl group of the serine supplies its oxygen atom to form the C-terminus of the beta chain, while the remainder of the serine residue undergoes an oxidative deamination to produce ammonia and the pyruvoyl group blocking the N-terminus of the alpha chain.</text>
</comment>
<comment type="subunit">
    <text evidence="9">Heterotetramer of two alpha and two beta chains arranged as a dimer of alpha/beta heterodimers.</text>
</comment>
<evidence type="ECO:0000256" key="6">
    <source>
        <dbReference type="ARBA" id="ARBA00023239"/>
    </source>
</evidence>
<keyword evidence="1 9" id="KW-0210">Decarboxylase</keyword>
<keyword evidence="4 9" id="KW-0620">Polyamine biosynthesis</keyword>
<feature type="active site" description="Schiff-base intermediate with substrate; via pyruvic acid" evidence="9">
    <location>
        <position position="68"/>
    </location>
</feature>
<protein>
    <recommendedName>
        <fullName evidence="9">S-adenosylmethionine decarboxylase proenzyme</fullName>
        <shortName evidence="9">AdoMetDC</shortName>
        <shortName evidence="9">SAMDC</shortName>
        <ecNumber evidence="9">4.1.1.50</ecNumber>
    </recommendedName>
    <component>
        <recommendedName>
            <fullName evidence="9">S-adenosylmethionine decarboxylase beta chain</fullName>
        </recommendedName>
    </component>
    <component>
        <recommendedName>
            <fullName evidence="9">S-adenosylmethionine decarboxylase alpha chain</fullName>
        </recommendedName>
    </component>
</protein>
<keyword evidence="11" id="KW-1185">Reference proteome</keyword>
<comment type="caution">
    <text evidence="10">The sequence shown here is derived from an EMBL/GenBank/DDBJ whole genome shotgun (WGS) entry which is preliminary data.</text>
</comment>
<sequence>MTGTHQASGMHLIADLYGIDDTQLSDPDAIEKLLRESAVAAGATIIYSHFHVFGEGQGITGVVLLAESHISIHTWPELGFAAADVFMCGSARPEVAVDIMVDALKPTSTRIQHIARGRPQGISGNEAARSDAGIERAMETVAHCFPCTPRN</sequence>
<evidence type="ECO:0000256" key="5">
    <source>
        <dbReference type="ARBA" id="ARBA00023145"/>
    </source>
</evidence>
<feature type="chain" id="PRO_5023542160" description="S-adenosylmethionine decarboxylase beta chain" evidence="9">
    <location>
        <begin position="1"/>
        <end position="67"/>
    </location>
</feature>
<accession>A0A3A3G5B1</accession>
<dbReference type="UniPathway" id="UPA00331">
    <property type="reaction ID" value="UER00451"/>
</dbReference>
<dbReference type="InterPro" id="IPR017716">
    <property type="entry name" value="S-AdoMet_deCOase_pro-enz"/>
</dbReference>
<name>A0A3A3G5B1_9BURK</name>
<dbReference type="HAMAP" id="MF_00464">
    <property type="entry name" value="AdoMetDC_1"/>
    <property type="match status" value="1"/>
</dbReference>
<gene>
    <name evidence="10" type="primary">speD</name>
    <name evidence="9" type="synonym">speH</name>
    <name evidence="10" type="ORF">D3871_01285</name>
</gene>
<dbReference type="OrthoDB" id="9793120at2"/>
<keyword evidence="8 9" id="KW-0670">Pyruvate</keyword>
<keyword evidence="7 9" id="KW-0704">Schiff base</keyword>
<comment type="similarity">
    <text evidence="9">Belongs to the prokaryotic AdoMetDC family. Type 1 subfamily.</text>
</comment>
<evidence type="ECO:0000256" key="3">
    <source>
        <dbReference type="ARBA" id="ARBA00023066"/>
    </source>
</evidence>
<dbReference type="GO" id="GO:0004014">
    <property type="term" value="F:adenosylmethionine decarboxylase activity"/>
    <property type="evidence" value="ECO:0007669"/>
    <property type="project" value="UniProtKB-UniRule"/>
</dbReference>
<dbReference type="Gene3D" id="3.60.90.10">
    <property type="entry name" value="S-adenosylmethionine decarboxylase"/>
    <property type="match status" value="1"/>
</dbReference>
<keyword evidence="5 9" id="KW-0865">Zymogen</keyword>
<keyword evidence="2 9" id="KW-0068">Autocatalytic cleavage</keyword>
<dbReference type="AlphaFoldDB" id="A0A3A3G5B1"/>
<dbReference type="PANTHER" id="PTHR33866:SF2">
    <property type="entry name" value="S-ADENOSYLMETHIONINE DECARBOXYLASE PROENZYME"/>
    <property type="match status" value="1"/>
</dbReference>
<evidence type="ECO:0000313" key="10">
    <source>
        <dbReference type="EMBL" id="RJF97315.1"/>
    </source>
</evidence>
<dbReference type="NCBIfam" id="TIGR03330">
    <property type="entry name" value="SAM_DCase_Bsu"/>
    <property type="match status" value="1"/>
</dbReference>
<dbReference type="RefSeq" id="WP_119767265.1">
    <property type="nucleotide sequence ID" value="NZ_QYUO01000001.1"/>
</dbReference>
<dbReference type="PANTHER" id="PTHR33866">
    <property type="entry name" value="S-ADENOSYLMETHIONINE DECARBOXYLASE PROENZYME"/>
    <property type="match status" value="1"/>
</dbReference>
<feature type="active site" description="Proton acceptor; for processing activity" evidence="9">
    <location>
        <position position="73"/>
    </location>
</feature>
<dbReference type="InterPro" id="IPR016067">
    <property type="entry name" value="S-AdoMet_deCO2ase_core"/>
</dbReference>
<feature type="modified residue" description="Pyruvic acid (Ser); by autocatalysis" evidence="9">
    <location>
        <position position="68"/>
    </location>
</feature>
<evidence type="ECO:0000313" key="11">
    <source>
        <dbReference type="Proteomes" id="UP000265955"/>
    </source>
</evidence>
<keyword evidence="6 9" id="KW-0456">Lyase</keyword>
<keyword evidence="9" id="KW-0949">S-adenosyl-L-methionine</keyword>
<dbReference type="Pfam" id="PF02675">
    <property type="entry name" value="AdoMet_dc"/>
    <property type="match status" value="1"/>
</dbReference>
<comment type="catalytic activity">
    <reaction evidence="9">
        <text>S-adenosyl-L-methionine + H(+) = S-adenosyl 3-(methylsulfanyl)propylamine + CO2</text>
        <dbReference type="Rhea" id="RHEA:15981"/>
        <dbReference type="ChEBI" id="CHEBI:15378"/>
        <dbReference type="ChEBI" id="CHEBI:16526"/>
        <dbReference type="ChEBI" id="CHEBI:57443"/>
        <dbReference type="ChEBI" id="CHEBI:59789"/>
        <dbReference type="EC" id="4.1.1.50"/>
    </reaction>
</comment>
<evidence type="ECO:0000256" key="8">
    <source>
        <dbReference type="ARBA" id="ARBA00023317"/>
    </source>
</evidence>
<evidence type="ECO:0000256" key="7">
    <source>
        <dbReference type="ARBA" id="ARBA00023270"/>
    </source>
</evidence>
<comment type="pathway">
    <text evidence="9">Amine and polyamine biosynthesis; S-adenosylmethioninamine biosynthesis; S-adenosylmethioninamine from S-adenosyl-L-methionine: step 1/1.</text>
</comment>
<dbReference type="GO" id="GO:0008295">
    <property type="term" value="P:spermidine biosynthetic process"/>
    <property type="evidence" value="ECO:0007669"/>
    <property type="project" value="UniProtKB-UniRule"/>
</dbReference>
<evidence type="ECO:0000256" key="9">
    <source>
        <dbReference type="HAMAP-Rule" id="MF_00464"/>
    </source>
</evidence>
<dbReference type="Proteomes" id="UP000265955">
    <property type="component" value="Unassembled WGS sequence"/>
</dbReference>
<evidence type="ECO:0000256" key="1">
    <source>
        <dbReference type="ARBA" id="ARBA00022793"/>
    </source>
</evidence>
<dbReference type="EMBL" id="QYUO01000001">
    <property type="protein sequence ID" value="RJF97315.1"/>
    <property type="molecule type" value="Genomic_DNA"/>
</dbReference>
<dbReference type="EC" id="4.1.1.50" evidence="9"/>